<dbReference type="PANTHER" id="PTHR42101:SF1">
    <property type="entry name" value="LOW TEMPERATURE REQUIREMENT A"/>
    <property type="match status" value="1"/>
</dbReference>
<evidence type="ECO:0000256" key="2">
    <source>
        <dbReference type="SAM" id="Phobius"/>
    </source>
</evidence>
<feature type="compositionally biased region" description="Low complexity" evidence="1">
    <location>
        <begin position="476"/>
        <end position="490"/>
    </location>
</feature>
<protein>
    <recommendedName>
        <fullName evidence="5">Low temperature requirement A</fullName>
    </recommendedName>
</protein>
<keyword evidence="4" id="KW-1185">Reference proteome</keyword>
<keyword evidence="2" id="KW-0472">Membrane</keyword>
<feature type="region of interest" description="Disordered" evidence="1">
    <location>
        <begin position="455"/>
        <end position="545"/>
    </location>
</feature>
<keyword evidence="2" id="KW-0812">Transmembrane</keyword>
<dbReference type="Proteomes" id="UP000807716">
    <property type="component" value="Unassembled WGS sequence"/>
</dbReference>
<dbReference type="OrthoDB" id="191995at2759"/>
<feature type="compositionally biased region" description="Polar residues" evidence="1">
    <location>
        <begin position="531"/>
        <end position="545"/>
    </location>
</feature>
<keyword evidence="2" id="KW-1133">Transmembrane helix</keyword>
<evidence type="ECO:0000256" key="1">
    <source>
        <dbReference type="SAM" id="MobiDB-lite"/>
    </source>
</evidence>
<feature type="transmembrane region" description="Helical" evidence="2">
    <location>
        <begin position="214"/>
        <end position="234"/>
    </location>
</feature>
<feature type="transmembrane region" description="Helical" evidence="2">
    <location>
        <begin position="41"/>
        <end position="60"/>
    </location>
</feature>
<dbReference type="AlphaFoldDB" id="A0A9P6Q681"/>
<evidence type="ECO:0000313" key="3">
    <source>
        <dbReference type="EMBL" id="KAG0260825.1"/>
    </source>
</evidence>
<evidence type="ECO:0000313" key="4">
    <source>
        <dbReference type="Proteomes" id="UP000807716"/>
    </source>
</evidence>
<comment type="caution">
    <text evidence="3">The sequence shown here is derived from an EMBL/GenBank/DDBJ whole genome shotgun (WGS) entry which is preliminary data.</text>
</comment>
<dbReference type="EMBL" id="JAAAJB010000236">
    <property type="protein sequence ID" value="KAG0260825.1"/>
    <property type="molecule type" value="Genomic_DNA"/>
</dbReference>
<sequence length="634" mass="70361">MPVEEPRASWLELFYDLLYVANLSEFTHSHPITDGQSLMTYVGWFVILWWTWAGQTFWAARYDMDDLFSRGLKLVEFWALISFGSFSSDHLHHTVHGFIISYCIQKCVLMVEYGNVLYWARRNQSTQSVLPLILHIITNFSAVVIWSLSSLVHDASWRSVMWYSSIVFEIVVLVIFGRRSSVTFAGSHLPERFALFTILVLGEVFRETTQLSQLWAYIHLPLHICMVLVGTGALDLIRLYQLEHNIKEIPHSPDDVNASHLSQLLATKSLYLANRDIAGVELPFLRTLASRSGTNPYAALMASGAQETDFDLTKQYFMAAGGAVFLCNALLKWINLRKSDKFQKIVYCARFFVALVVFTLMMVPSELLTPYALLGMMAGFGFIQVAVDLTVIYFGAYGFFEDEIWTLSARSSLEPGSMMSLPAGSSSAPHDGSHVGSGIVQGASAGLKEHIPAKSSFVSSGHDHPKPPLAHHSSSHHSANSSNNSIPNSNYFSRQREESDDKPNGSSDNIDHKNRKDGKDDDESVVHNKSTDQIFNSIDSKNSTDSIGNIISSHNGADRINNDYTKNDTSLVTATTTTTSEQLVNPSSANGFATHPLGTSALPTNHRYHDRLSNIPGTVGSGLNAISEEEEDEE</sequence>
<feature type="transmembrane region" description="Helical" evidence="2">
    <location>
        <begin position="346"/>
        <end position="365"/>
    </location>
</feature>
<gene>
    <name evidence="3" type="ORF">DFQ27_003305</name>
</gene>
<feature type="transmembrane region" description="Helical" evidence="2">
    <location>
        <begin position="371"/>
        <end position="400"/>
    </location>
</feature>
<feature type="transmembrane region" description="Helical" evidence="2">
    <location>
        <begin position="129"/>
        <end position="148"/>
    </location>
</feature>
<feature type="region of interest" description="Disordered" evidence="1">
    <location>
        <begin position="591"/>
        <end position="634"/>
    </location>
</feature>
<feature type="transmembrane region" description="Helical" evidence="2">
    <location>
        <begin position="160"/>
        <end position="177"/>
    </location>
</feature>
<evidence type="ECO:0008006" key="5">
    <source>
        <dbReference type="Google" id="ProtNLM"/>
    </source>
</evidence>
<dbReference type="Pfam" id="PF06772">
    <property type="entry name" value="LtrA"/>
    <property type="match status" value="1"/>
</dbReference>
<name>A0A9P6Q681_9FUNG</name>
<reference evidence="3" key="1">
    <citation type="journal article" date="2020" name="Fungal Divers.">
        <title>Resolving the Mortierellaceae phylogeny through synthesis of multi-gene phylogenetics and phylogenomics.</title>
        <authorList>
            <person name="Vandepol N."/>
            <person name="Liber J."/>
            <person name="Desiro A."/>
            <person name="Na H."/>
            <person name="Kennedy M."/>
            <person name="Barry K."/>
            <person name="Grigoriev I.V."/>
            <person name="Miller A.N."/>
            <person name="O'Donnell K."/>
            <person name="Stajich J.E."/>
            <person name="Bonito G."/>
        </authorList>
    </citation>
    <scope>NUCLEOTIDE SEQUENCE</scope>
    <source>
        <strain evidence="3">BC1065</strain>
    </source>
</reference>
<dbReference type="PANTHER" id="PTHR42101">
    <property type="entry name" value="CHROMOSOME 16, WHOLE GENOME SHOTGUN SEQUENCE"/>
    <property type="match status" value="1"/>
</dbReference>
<organism evidence="3 4">
    <name type="scientific">Actinomortierella ambigua</name>
    <dbReference type="NCBI Taxonomy" id="1343610"/>
    <lineage>
        <taxon>Eukaryota</taxon>
        <taxon>Fungi</taxon>
        <taxon>Fungi incertae sedis</taxon>
        <taxon>Mucoromycota</taxon>
        <taxon>Mortierellomycotina</taxon>
        <taxon>Mortierellomycetes</taxon>
        <taxon>Mortierellales</taxon>
        <taxon>Mortierellaceae</taxon>
        <taxon>Actinomortierella</taxon>
    </lineage>
</organism>
<feature type="region of interest" description="Disordered" evidence="1">
    <location>
        <begin position="420"/>
        <end position="439"/>
    </location>
</feature>
<feature type="compositionally biased region" description="Basic and acidic residues" evidence="1">
    <location>
        <begin position="494"/>
        <end position="530"/>
    </location>
</feature>
<feature type="transmembrane region" description="Helical" evidence="2">
    <location>
        <begin position="316"/>
        <end position="334"/>
    </location>
</feature>
<proteinExistence type="predicted"/>
<dbReference type="InterPro" id="IPR010640">
    <property type="entry name" value="Low_temperature_requirement_A"/>
</dbReference>
<accession>A0A9P6Q681</accession>